<dbReference type="SUPFAM" id="SSF102705">
    <property type="entry name" value="NIF3 (NGG1p interacting factor 3)-like"/>
    <property type="match status" value="1"/>
</dbReference>
<gene>
    <name evidence="1" type="ORF">LCGC14_0113460</name>
</gene>
<comment type="caution">
    <text evidence="1">The sequence shown here is derived from an EMBL/GenBank/DDBJ whole genome shotgun (WGS) entry which is preliminary data.</text>
</comment>
<reference evidence="1" key="1">
    <citation type="journal article" date="2015" name="Nature">
        <title>Complex archaea that bridge the gap between prokaryotes and eukaryotes.</title>
        <authorList>
            <person name="Spang A."/>
            <person name="Saw J.H."/>
            <person name="Jorgensen S.L."/>
            <person name="Zaremba-Niedzwiedzka K."/>
            <person name="Martijn J."/>
            <person name="Lind A.E."/>
            <person name="van Eijk R."/>
            <person name="Schleper C."/>
            <person name="Guy L."/>
            <person name="Ettema T.J."/>
        </authorList>
    </citation>
    <scope>NUCLEOTIDE SEQUENCE</scope>
</reference>
<organism evidence="1">
    <name type="scientific">marine sediment metagenome</name>
    <dbReference type="NCBI Taxonomy" id="412755"/>
    <lineage>
        <taxon>unclassified sequences</taxon>
        <taxon>metagenomes</taxon>
        <taxon>ecological metagenomes</taxon>
    </lineage>
</organism>
<dbReference type="EMBL" id="LAZR01000033">
    <property type="protein sequence ID" value="KKO01991.1"/>
    <property type="molecule type" value="Genomic_DNA"/>
</dbReference>
<protein>
    <submittedName>
        <fullName evidence="1">Uncharacterized protein</fullName>
    </submittedName>
</protein>
<sequence length="147" mass="16578">MTLPKLDNDRFVPERGLRIIVQVPDSHAQRIVDAVLAEDALKYGDYDSVTYRTAPGTQQFRSLGSGRNAATEKVVEVPCVELSFFIGDDEANAVRVLKAIYASHPYEEPVVLVGPCLRTLHIRGLDEDNPNRFWNSDAEDWVPEEHR</sequence>
<proteinExistence type="predicted"/>
<dbReference type="InterPro" id="IPR015867">
    <property type="entry name" value="N-reg_PII/ATP_PRibTrfase_C"/>
</dbReference>
<name>A0A0F9V9Z8_9ZZZZ</name>
<dbReference type="AlphaFoldDB" id="A0A0F9V9Z8"/>
<dbReference type="Gene3D" id="3.30.70.120">
    <property type="match status" value="1"/>
</dbReference>
<evidence type="ECO:0000313" key="1">
    <source>
        <dbReference type="EMBL" id="KKO01991.1"/>
    </source>
</evidence>
<dbReference type="InterPro" id="IPR036069">
    <property type="entry name" value="DUF34/NIF3_sf"/>
</dbReference>
<accession>A0A0F9V9Z8</accession>